<dbReference type="RefSeq" id="WP_219081868.1">
    <property type="nucleotide sequence ID" value="NZ_CP079216.1"/>
</dbReference>
<proteinExistence type="predicted"/>
<keyword evidence="3" id="KW-1185">Reference proteome</keyword>
<evidence type="ECO:0000313" key="3">
    <source>
        <dbReference type="Proteomes" id="UP000824504"/>
    </source>
</evidence>
<keyword evidence="2" id="KW-0238">DNA-binding</keyword>
<sequence>MTQSTNPDTTARRWLPIVEAAGYVGLSRSSLERLIAQGKLTRYKARSRVLVDLDELDALVVQSAMPSTSDNARATSPRPRRKNQHTPAPVAAEAASDPTPGTQQLRYAMGCFEQIIDGLLIKWSVDTGFLSDGNRFVNFVRAVYKENGDHDAFRTHSALAEFPCDEQPPAHIAAAMLAVIGAVTA</sequence>
<protein>
    <submittedName>
        <fullName evidence="2">Excisionase family DNA-binding protein</fullName>
    </submittedName>
</protein>
<accession>A0ABX8SH53</accession>
<evidence type="ECO:0000256" key="1">
    <source>
        <dbReference type="SAM" id="MobiDB-lite"/>
    </source>
</evidence>
<dbReference type="Proteomes" id="UP000824504">
    <property type="component" value="Chromosome"/>
</dbReference>
<name>A0ABX8SH53_9ACTN</name>
<dbReference type="InterPro" id="IPR010093">
    <property type="entry name" value="SinI_DNA-bd"/>
</dbReference>
<feature type="compositionally biased region" description="Polar residues" evidence="1">
    <location>
        <begin position="64"/>
        <end position="74"/>
    </location>
</feature>
<dbReference type="GO" id="GO:0003677">
    <property type="term" value="F:DNA binding"/>
    <property type="evidence" value="ECO:0007669"/>
    <property type="project" value="UniProtKB-KW"/>
</dbReference>
<organism evidence="2 3">
    <name type="scientific">Tessaracoccus palaemonis</name>
    <dbReference type="NCBI Taxonomy" id="2829499"/>
    <lineage>
        <taxon>Bacteria</taxon>
        <taxon>Bacillati</taxon>
        <taxon>Actinomycetota</taxon>
        <taxon>Actinomycetes</taxon>
        <taxon>Propionibacteriales</taxon>
        <taxon>Propionibacteriaceae</taxon>
        <taxon>Tessaracoccus</taxon>
    </lineage>
</organism>
<gene>
    <name evidence="2" type="ORF">KDB89_13465</name>
</gene>
<dbReference type="EMBL" id="CP079216">
    <property type="protein sequence ID" value="QXT62722.1"/>
    <property type="molecule type" value="Genomic_DNA"/>
</dbReference>
<feature type="region of interest" description="Disordered" evidence="1">
    <location>
        <begin position="64"/>
        <end position="99"/>
    </location>
</feature>
<evidence type="ECO:0000313" key="2">
    <source>
        <dbReference type="EMBL" id="QXT62722.1"/>
    </source>
</evidence>
<dbReference type="NCBIfam" id="TIGR01764">
    <property type="entry name" value="excise"/>
    <property type="match status" value="1"/>
</dbReference>
<reference evidence="2 3" key="1">
    <citation type="submission" date="2021-07" db="EMBL/GenBank/DDBJ databases">
        <title>complete genome sequencing of Tessaracoccus sp.J1M15.</title>
        <authorList>
            <person name="Bae J.-W."/>
            <person name="Kim D.-y."/>
        </authorList>
    </citation>
    <scope>NUCLEOTIDE SEQUENCE [LARGE SCALE GENOMIC DNA]</scope>
    <source>
        <strain evidence="2 3">J1M15</strain>
    </source>
</reference>